<dbReference type="Proteomes" id="UP000777784">
    <property type="component" value="Unassembled WGS sequence"/>
</dbReference>
<accession>A0A948RXK9</accession>
<evidence type="ECO:0000313" key="4">
    <source>
        <dbReference type="EMBL" id="MBU2691412.1"/>
    </source>
</evidence>
<evidence type="ECO:0000256" key="2">
    <source>
        <dbReference type="PROSITE-ProRule" id="PRU00703"/>
    </source>
</evidence>
<evidence type="ECO:0000313" key="5">
    <source>
        <dbReference type="Proteomes" id="UP000777784"/>
    </source>
</evidence>
<dbReference type="AlphaFoldDB" id="A0A948RXK9"/>
<evidence type="ECO:0000256" key="1">
    <source>
        <dbReference type="ARBA" id="ARBA00023122"/>
    </source>
</evidence>
<dbReference type="InterPro" id="IPR051257">
    <property type="entry name" value="Diverse_CBS-Domain"/>
</dbReference>
<dbReference type="PANTHER" id="PTHR43080">
    <property type="entry name" value="CBS DOMAIN-CONTAINING PROTEIN CBSX3, MITOCHONDRIAL"/>
    <property type="match status" value="1"/>
</dbReference>
<dbReference type="SUPFAM" id="SSF54631">
    <property type="entry name" value="CBS-domain pair"/>
    <property type="match status" value="1"/>
</dbReference>
<dbReference type="PROSITE" id="PS51371">
    <property type="entry name" value="CBS"/>
    <property type="match status" value="2"/>
</dbReference>
<sequence>MPSKDELDGNLEWRTDAALRRKEGLTKRTLQIPVSEVPARAPIIVDPEATAFDAILKMQENHVGAVLVQTEEGVGILTERDIIMKIPSKKRLFKDCAVREIMTKNALTLHRDDTIAFALNYMAIGGYRHIPVVNDKNEPVGQLSIKDILRYIVEFFPEAVISLPPKPQKDSIPRYGG</sequence>
<dbReference type="SMART" id="SM00116">
    <property type="entry name" value="CBS"/>
    <property type="match status" value="2"/>
</dbReference>
<dbReference type="Gene3D" id="3.10.580.10">
    <property type="entry name" value="CBS-domain"/>
    <property type="match status" value="1"/>
</dbReference>
<dbReference type="InterPro" id="IPR046342">
    <property type="entry name" value="CBS_dom_sf"/>
</dbReference>
<gene>
    <name evidence="4" type="ORF">KJ970_10845</name>
</gene>
<proteinExistence type="predicted"/>
<feature type="domain" description="CBS" evidence="3">
    <location>
        <begin position="38"/>
        <end position="92"/>
    </location>
</feature>
<organism evidence="4 5">
    <name type="scientific">Eiseniibacteriota bacterium</name>
    <dbReference type="NCBI Taxonomy" id="2212470"/>
    <lineage>
        <taxon>Bacteria</taxon>
        <taxon>Candidatus Eiseniibacteriota</taxon>
    </lineage>
</organism>
<name>A0A948RXK9_UNCEI</name>
<evidence type="ECO:0000259" key="3">
    <source>
        <dbReference type="PROSITE" id="PS51371"/>
    </source>
</evidence>
<comment type="caution">
    <text evidence="4">The sequence shown here is derived from an EMBL/GenBank/DDBJ whole genome shotgun (WGS) entry which is preliminary data.</text>
</comment>
<dbReference type="InterPro" id="IPR000644">
    <property type="entry name" value="CBS_dom"/>
</dbReference>
<dbReference type="EMBL" id="JAHJDP010000061">
    <property type="protein sequence ID" value="MBU2691412.1"/>
    <property type="molecule type" value="Genomic_DNA"/>
</dbReference>
<keyword evidence="1 2" id="KW-0129">CBS domain</keyword>
<feature type="domain" description="CBS" evidence="3">
    <location>
        <begin position="102"/>
        <end position="160"/>
    </location>
</feature>
<protein>
    <submittedName>
        <fullName evidence="4">CBS domain-containing protein</fullName>
    </submittedName>
</protein>
<dbReference type="Pfam" id="PF00571">
    <property type="entry name" value="CBS"/>
    <property type="match status" value="2"/>
</dbReference>
<dbReference type="PANTHER" id="PTHR43080:SF2">
    <property type="entry name" value="CBS DOMAIN-CONTAINING PROTEIN"/>
    <property type="match status" value="1"/>
</dbReference>
<reference evidence="4" key="1">
    <citation type="submission" date="2021-05" db="EMBL/GenBank/DDBJ databases">
        <title>Energy efficiency and biological interactions define the core microbiome of deep oligotrophic groundwater.</title>
        <authorList>
            <person name="Mehrshad M."/>
            <person name="Lopez-Fernandez M."/>
            <person name="Bell E."/>
            <person name="Bernier-Latmani R."/>
            <person name="Bertilsson S."/>
            <person name="Dopson M."/>
        </authorList>
    </citation>
    <scope>NUCLEOTIDE SEQUENCE</scope>
    <source>
        <strain evidence="4">Modern_marine.mb.64</strain>
    </source>
</reference>